<dbReference type="GO" id="GO:0004674">
    <property type="term" value="F:protein serine/threonine kinase activity"/>
    <property type="evidence" value="ECO:0007669"/>
    <property type="project" value="UniProtKB-KW"/>
</dbReference>
<feature type="region of interest" description="Disordered" evidence="8">
    <location>
        <begin position="305"/>
        <end position="332"/>
    </location>
</feature>
<dbReference type="EC" id="2.7.11.1" evidence="1"/>
<reference evidence="11" key="1">
    <citation type="journal article" date="2014" name="Int. J. Syst. Evol. Microbiol.">
        <title>Complete genome sequence of Corynebacterium casei LMG S-19264T (=DSM 44701T), isolated from a smear-ripened cheese.</title>
        <authorList>
            <consortium name="US DOE Joint Genome Institute (JGI-PGF)"/>
            <person name="Walter F."/>
            <person name="Albersmeier A."/>
            <person name="Kalinowski J."/>
            <person name="Ruckert C."/>
        </authorList>
    </citation>
    <scope>NUCLEOTIDE SEQUENCE</scope>
    <source>
        <strain evidence="11">CGMCC 4.7201</strain>
    </source>
</reference>
<dbReference type="Proteomes" id="UP000641932">
    <property type="component" value="Unassembled WGS sequence"/>
</dbReference>
<organism evidence="11 12">
    <name type="scientific">Wenjunlia tyrosinilytica</name>
    <dbReference type="NCBI Taxonomy" id="1544741"/>
    <lineage>
        <taxon>Bacteria</taxon>
        <taxon>Bacillati</taxon>
        <taxon>Actinomycetota</taxon>
        <taxon>Actinomycetes</taxon>
        <taxon>Kitasatosporales</taxon>
        <taxon>Streptomycetaceae</taxon>
        <taxon>Wenjunlia</taxon>
    </lineage>
</organism>
<dbReference type="AlphaFoldDB" id="A0A917ZV20"/>
<name>A0A917ZV20_9ACTN</name>
<feature type="compositionally biased region" description="Low complexity" evidence="8">
    <location>
        <begin position="467"/>
        <end position="493"/>
    </location>
</feature>
<evidence type="ECO:0000256" key="3">
    <source>
        <dbReference type="ARBA" id="ARBA00022679"/>
    </source>
</evidence>
<evidence type="ECO:0000256" key="8">
    <source>
        <dbReference type="SAM" id="MobiDB-lite"/>
    </source>
</evidence>
<dbReference type="EMBL" id="BMMS01000025">
    <property type="protein sequence ID" value="GGO95432.1"/>
    <property type="molecule type" value="Genomic_DNA"/>
</dbReference>
<evidence type="ECO:0000256" key="5">
    <source>
        <dbReference type="ARBA" id="ARBA00022777"/>
    </source>
</evidence>
<dbReference type="SMART" id="SM00220">
    <property type="entry name" value="S_TKc"/>
    <property type="match status" value="1"/>
</dbReference>
<sequence length="655" mass="66199">MNSNPNRRTDPDRGDLVSGRYRLVDELGRGGMGVVWRATDEILGREVAVKEVKAPAGLATDEVEKLYARLEQEGRAAARVDHPNVITVYDVANEDGRPWIVMELVRGLSLADVIEAEGPMAPRRAAEVCGKVLAALRAGHAAGVLHRDVKPANVLIANDGRVVLTDFGIAVIEGSSAITRTGELVGSPEFLAPERALGRKPGPESDLWSLGVTLFSAVEGRSPFRRTTALNTLQAVVDEELPEPERAGPLAPVLEGLLRKEPQARTSAERVQAMLEEVAAGGTPSAAGSPVGAVGYAQTVKGDLPQSTQASTHLSAAAAAHTPTAGSTQASTHNPAPVVAAFQTPGHLPTVTGPRTDTDGPGGGSGGGFGAGGADGPGGPGGSGGRRGRTGARAAVIAAVVVLALAGGGIGWATLHNGGSGNDTSASGSVTKSPAPKTSKGGGNGTASAGAGTEGSGKGTQTGTGGTQQQETHNGTTTTGTHGGHSSPPTTPVDVTVYVSAVRDSYSGYCPPPADQAPHFRATFTVSRTPATVKYRWRTSNGGSSDPGWKTLEFAASDPKEKTVEHTETSYLPGELHHDWIAVDVQSPKAVQSNHVPYSVDCTDSTTTAGSTEGSGTDSGSGSASGTETASTEGPGTTAGAAGTPGGSEAAADES</sequence>
<dbReference type="PROSITE" id="PS00107">
    <property type="entry name" value="PROTEIN_KINASE_ATP"/>
    <property type="match status" value="1"/>
</dbReference>
<dbReference type="CDD" id="cd14014">
    <property type="entry name" value="STKc_PknB_like"/>
    <property type="match status" value="1"/>
</dbReference>
<feature type="region of interest" description="Disordered" evidence="8">
    <location>
        <begin position="344"/>
        <end position="389"/>
    </location>
</feature>
<protein>
    <recommendedName>
        <fullName evidence="1">non-specific serine/threonine protein kinase</fullName>
        <ecNumber evidence="1">2.7.11.1</ecNumber>
    </recommendedName>
</protein>
<dbReference type="InterPro" id="IPR008271">
    <property type="entry name" value="Ser/Thr_kinase_AS"/>
</dbReference>
<feature type="compositionally biased region" description="Low complexity" evidence="8">
    <location>
        <begin position="603"/>
        <end position="655"/>
    </location>
</feature>
<dbReference type="PROSITE" id="PS00108">
    <property type="entry name" value="PROTEIN_KINASE_ST"/>
    <property type="match status" value="1"/>
</dbReference>
<keyword evidence="2" id="KW-0723">Serine/threonine-protein kinase</keyword>
<feature type="compositionally biased region" description="Polar residues" evidence="8">
    <location>
        <begin position="422"/>
        <end position="432"/>
    </location>
</feature>
<keyword evidence="9" id="KW-0812">Transmembrane</keyword>
<evidence type="ECO:0000313" key="12">
    <source>
        <dbReference type="Proteomes" id="UP000641932"/>
    </source>
</evidence>
<dbReference type="PROSITE" id="PS50011">
    <property type="entry name" value="PROTEIN_KINASE_DOM"/>
    <property type="match status" value="1"/>
</dbReference>
<evidence type="ECO:0000256" key="1">
    <source>
        <dbReference type="ARBA" id="ARBA00012513"/>
    </source>
</evidence>
<dbReference type="InterPro" id="IPR011009">
    <property type="entry name" value="Kinase-like_dom_sf"/>
</dbReference>
<dbReference type="RefSeq" id="WP_189134272.1">
    <property type="nucleotide sequence ID" value="NZ_BMMS01000025.1"/>
</dbReference>
<keyword evidence="4 7" id="KW-0547">Nucleotide-binding</keyword>
<evidence type="ECO:0000313" key="11">
    <source>
        <dbReference type="EMBL" id="GGO95432.1"/>
    </source>
</evidence>
<evidence type="ECO:0000256" key="9">
    <source>
        <dbReference type="SAM" id="Phobius"/>
    </source>
</evidence>
<reference evidence="11" key="2">
    <citation type="submission" date="2020-09" db="EMBL/GenBank/DDBJ databases">
        <authorList>
            <person name="Sun Q."/>
            <person name="Zhou Y."/>
        </authorList>
    </citation>
    <scope>NUCLEOTIDE SEQUENCE</scope>
    <source>
        <strain evidence="11">CGMCC 4.7201</strain>
    </source>
</reference>
<feature type="region of interest" description="Disordered" evidence="8">
    <location>
        <begin position="596"/>
        <end position="655"/>
    </location>
</feature>
<dbReference type="Pfam" id="PF00069">
    <property type="entry name" value="Pkinase"/>
    <property type="match status" value="1"/>
</dbReference>
<proteinExistence type="predicted"/>
<dbReference type="InterPro" id="IPR017441">
    <property type="entry name" value="Protein_kinase_ATP_BS"/>
</dbReference>
<keyword evidence="6 7" id="KW-0067">ATP-binding</keyword>
<feature type="binding site" evidence="7">
    <location>
        <position position="50"/>
    </location>
    <ligand>
        <name>ATP</name>
        <dbReference type="ChEBI" id="CHEBI:30616"/>
    </ligand>
</feature>
<evidence type="ECO:0000256" key="6">
    <source>
        <dbReference type="ARBA" id="ARBA00022840"/>
    </source>
</evidence>
<dbReference type="Gene3D" id="3.30.200.20">
    <property type="entry name" value="Phosphorylase Kinase, domain 1"/>
    <property type="match status" value="1"/>
</dbReference>
<feature type="transmembrane region" description="Helical" evidence="9">
    <location>
        <begin position="394"/>
        <end position="415"/>
    </location>
</feature>
<evidence type="ECO:0000256" key="7">
    <source>
        <dbReference type="PROSITE-ProRule" id="PRU10141"/>
    </source>
</evidence>
<dbReference type="GO" id="GO:0005524">
    <property type="term" value="F:ATP binding"/>
    <property type="evidence" value="ECO:0007669"/>
    <property type="project" value="UniProtKB-UniRule"/>
</dbReference>
<feature type="domain" description="Protein kinase" evidence="10">
    <location>
        <begin position="21"/>
        <end position="275"/>
    </location>
</feature>
<dbReference type="Gene3D" id="1.10.510.10">
    <property type="entry name" value="Transferase(Phosphotransferase) domain 1"/>
    <property type="match status" value="1"/>
</dbReference>
<dbReference type="PANTHER" id="PTHR43289:SF6">
    <property type="entry name" value="SERINE_THREONINE-PROTEIN KINASE NEKL-3"/>
    <property type="match status" value="1"/>
</dbReference>
<keyword evidence="3" id="KW-0808">Transferase</keyword>
<gene>
    <name evidence="11" type="ORF">GCM10012280_52610</name>
</gene>
<keyword evidence="9" id="KW-1133">Transmembrane helix</keyword>
<evidence type="ECO:0000259" key="10">
    <source>
        <dbReference type="PROSITE" id="PS50011"/>
    </source>
</evidence>
<evidence type="ECO:0000256" key="2">
    <source>
        <dbReference type="ARBA" id="ARBA00022527"/>
    </source>
</evidence>
<comment type="caution">
    <text evidence="11">The sequence shown here is derived from an EMBL/GenBank/DDBJ whole genome shotgun (WGS) entry which is preliminary data.</text>
</comment>
<dbReference type="PANTHER" id="PTHR43289">
    <property type="entry name" value="MITOGEN-ACTIVATED PROTEIN KINASE KINASE KINASE 20-RELATED"/>
    <property type="match status" value="1"/>
</dbReference>
<feature type="compositionally biased region" description="Gly residues" evidence="8">
    <location>
        <begin position="452"/>
        <end position="466"/>
    </location>
</feature>
<accession>A0A917ZV20</accession>
<dbReference type="InterPro" id="IPR000719">
    <property type="entry name" value="Prot_kinase_dom"/>
</dbReference>
<keyword evidence="5" id="KW-0418">Kinase</keyword>
<keyword evidence="12" id="KW-1185">Reference proteome</keyword>
<evidence type="ECO:0000256" key="4">
    <source>
        <dbReference type="ARBA" id="ARBA00022741"/>
    </source>
</evidence>
<dbReference type="SUPFAM" id="SSF56112">
    <property type="entry name" value="Protein kinase-like (PK-like)"/>
    <property type="match status" value="1"/>
</dbReference>
<feature type="region of interest" description="Disordered" evidence="8">
    <location>
        <begin position="421"/>
        <end position="493"/>
    </location>
</feature>
<feature type="compositionally biased region" description="Low complexity" evidence="8">
    <location>
        <begin position="307"/>
        <end position="328"/>
    </location>
</feature>
<feature type="compositionally biased region" description="Gly residues" evidence="8">
    <location>
        <begin position="360"/>
        <end position="385"/>
    </location>
</feature>
<keyword evidence="9" id="KW-0472">Membrane</keyword>